<evidence type="ECO:0000256" key="3">
    <source>
        <dbReference type="SAM" id="MobiDB-lite"/>
    </source>
</evidence>
<dbReference type="InterPro" id="IPR029016">
    <property type="entry name" value="GAF-like_dom_sf"/>
</dbReference>
<evidence type="ECO:0000256" key="1">
    <source>
        <dbReference type="ARBA" id="ARBA00023015"/>
    </source>
</evidence>
<reference evidence="6" key="1">
    <citation type="journal article" date="2013" name="Genome Announc.">
        <title>Draft Genome Sequence of Streptomyces bottropensis ATCC 25435, a Bottromycin-Producing Actinomycete.</title>
        <authorList>
            <person name="Zhang H."/>
            <person name="Zhou W."/>
            <person name="Zhuang Y."/>
            <person name="Liang X."/>
            <person name="Liu T."/>
        </authorList>
    </citation>
    <scope>NUCLEOTIDE SEQUENCE [LARGE SCALE GENOMIC DNA]</scope>
    <source>
        <strain evidence="6">ATCC 25435</strain>
    </source>
</reference>
<dbReference type="InterPro" id="IPR005561">
    <property type="entry name" value="ANTAR"/>
</dbReference>
<dbReference type="Gene3D" id="3.30.450.40">
    <property type="match status" value="1"/>
</dbReference>
<evidence type="ECO:0000256" key="2">
    <source>
        <dbReference type="ARBA" id="ARBA00023163"/>
    </source>
</evidence>
<protein>
    <recommendedName>
        <fullName evidence="4">ANTAR domain-containing protein</fullName>
    </recommendedName>
</protein>
<dbReference type="InterPro" id="IPR036388">
    <property type="entry name" value="WH-like_DNA-bd_sf"/>
</dbReference>
<organism evidence="5 6">
    <name type="scientific">Streptomyces bottropensis ATCC 25435</name>
    <dbReference type="NCBI Taxonomy" id="1054862"/>
    <lineage>
        <taxon>Bacteria</taxon>
        <taxon>Bacillati</taxon>
        <taxon>Actinomycetota</taxon>
        <taxon>Actinomycetes</taxon>
        <taxon>Kitasatosporales</taxon>
        <taxon>Streptomycetaceae</taxon>
        <taxon>Streptomyces</taxon>
    </lineage>
</organism>
<dbReference type="Pfam" id="PF01590">
    <property type="entry name" value="GAF"/>
    <property type="match status" value="1"/>
</dbReference>
<name>M3E6Q2_9ACTN</name>
<accession>M3E6Q2</accession>
<dbReference type="AlphaFoldDB" id="M3E6Q2"/>
<dbReference type="SUPFAM" id="SSF55781">
    <property type="entry name" value="GAF domain-like"/>
    <property type="match status" value="1"/>
</dbReference>
<keyword evidence="1" id="KW-0805">Transcription regulation</keyword>
<dbReference type="Pfam" id="PF03861">
    <property type="entry name" value="ANTAR"/>
    <property type="match status" value="1"/>
</dbReference>
<evidence type="ECO:0000313" key="5">
    <source>
        <dbReference type="EMBL" id="EMF51771.1"/>
    </source>
</evidence>
<proteinExistence type="predicted"/>
<dbReference type="Gene3D" id="1.10.10.10">
    <property type="entry name" value="Winged helix-like DNA-binding domain superfamily/Winged helix DNA-binding domain"/>
    <property type="match status" value="1"/>
</dbReference>
<dbReference type="GO" id="GO:0003723">
    <property type="term" value="F:RNA binding"/>
    <property type="evidence" value="ECO:0007669"/>
    <property type="project" value="InterPro"/>
</dbReference>
<dbReference type="EMBL" id="KB405095">
    <property type="protein sequence ID" value="EMF51771.1"/>
    <property type="molecule type" value="Genomic_DNA"/>
</dbReference>
<dbReference type="SMART" id="SM01012">
    <property type="entry name" value="ANTAR"/>
    <property type="match status" value="1"/>
</dbReference>
<gene>
    <name evidence="5" type="ORF">SBD_6293</name>
</gene>
<evidence type="ECO:0000313" key="6">
    <source>
        <dbReference type="Proteomes" id="UP000030760"/>
    </source>
</evidence>
<evidence type="ECO:0000259" key="4">
    <source>
        <dbReference type="PROSITE" id="PS50921"/>
    </source>
</evidence>
<sequence>MPSTVDRSGVRGQGAGRRALLLPNENSGRCGMRASPWSEPDGEDEEEVREELARLRAEVRQLRTRMDGRPLIAEAQGMLRERYALPDAESAFALLQRASQQYNVKLRILAEAALGAPRPEDRRTLWFPGRIRRAEPALGFGAARDRRGNRGGVLAAVLSQTLAVVGTDMGNVQIADRAEGGLRIERHTGLTADFVDFFAHVGDDGTACAKAARDVSQVTVHDVATDPVFTEDAREAILRAGSRACHSVPLTTSSGLVVGMVSAHLDRPLRGLTRAQTKELSVVGAEAGEWLAWYDRTVVLDALEHLHALGRAHGGGSLSRR</sequence>
<feature type="domain" description="ANTAR" evidence="4">
    <location>
        <begin position="52"/>
        <end position="114"/>
    </location>
</feature>
<keyword evidence="2" id="KW-0804">Transcription</keyword>
<dbReference type="InterPro" id="IPR003018">
    <property type="entry name" value="GAF"/>
</dbReference>
<dbReference type="Proteomes" id="UP000030760">
    <property type="component" value="Unassembled WGS sequence"/>
</dbReference>
<feature type="region of interest" description="Disordered" evidence="3">
    <location>
        <begin position="1"/>
        <end position="46"/>
    </location>
</feature>
<dbReference type="PROSITE" id="PS50921">
    <property type="entry name" value="ANTAR"/>
    <property type="match status" value="1"/>
</dbReference>